<keyword evidence="1" id="KW-0808">Transferase</keyword>
<evidence type="ECO:0000256" key="4">
    <source>
        <dbReference type="ARBA" id="ARBA00022840"/>
    </source>
</evidence>
<keyword evidence="6" id="KW-1133">Transmembrane helix</keyword>
<dbReference type="PROSITE" id="PS00108">
    <property type="entry name" value="PROTEIN_KINASE_ST"/>
    <property type="match status" value="1"/>
</dbReference>
<organism evidence="8 9">
    <name type="scientific">Sandaracinus amylolyticus</name>
    <dbReference type="NCBI Taxonomy" id="927083"/>
    <lineage>
        <taxon>Bacteria</taxon>
        <taxon>Pseudomonadati</taxon>
        <taxon>Myxococcota</taxon>
        <taxon>Polyangia</taxon>
        <taxon>Polyangiales</taxon>
        <taxon>Sandaracinaceae</taxon>
        <taxon>Sandaracinus</taxon>
    </lineage>
</organism>
<reference evidence="8 9" key="1">
    <citation type="submission" date="2015-03" db="EMBL/GenBank/DDBJ databases">
        <title>Genome assembly of Sandaracinus amylolyticus DSM 53668.</title>
        <authorList>
            <person name="Sharma G."/>
            <person name="Subramanian S."/>
        </authorList>
    </citation>
    <scope>NUCLEOTIDE SEQUENCE [LARGE SCALE GENOMIC DNA]</scope>
    <source>
        <strain evidence="8 9">DSM 53668</strain>
    </source>
</reference>
<evidence type="ECO:0000256" key="2">
    <source>
        <dbReference type="ARBA" id="ARBA00022741"/>
    </source>
</evidence>
<sequence>MAIDRTRYRGQAVLGVGGMGEVKLCHDEVIGRDVALKCMLDDVRERPRARARFAREALIQARLEHPSIVPVYDVGLADGEGPWFTMKRIRGRSLDSILRSARDGDRESVPSRRKLLTAFVQVCLAVDYAHRRGVIHRDLKPGNVMLGEFGEVHLLDWGLAKVRGESSTEPLDLAASEDDATVTGSLMGTPGYMSPEQARGATDHVDARADVYALGAILFELLTLEPMVPGQSTISLLSATMQGMPRSRFDRDELPPELADACARATETEPEDRLPSARALAEMVERYLDGDRDTQLRARLAEEHFERAKQHLSTSTPDATEAARADALRELGRVVALDPTNAAALDLMTHLLVEPSANGEVPRDVEPELERARDDERRRAASSAARRYLLWCVFVPVLALMGVRHLPTVLAIGVLVASSALVAAFIGRTRPISAPLGLALFATSSLAIAFTAGVFGPFVLVPGLAATNTMFFALHADARHRVWVTIAGVLAIVLPFALDVLGVTPPAYSFSSSGLHAEPRIVELPEATTTITLLLTSTLLVVVPTLMNARMRDALGDAERRLTTQAWRLRQMLPAGTRDLLARGSRRPPR</sequence>
<evidence type="ECO:0000256" key="1">
    <source>
        <dbReference type="ARBA" id="ARBA00022679"/>
    </source>
</evidence>
<dbReference type="CDD" id="cd14014">
    <property type="entry name" value="STKc_PknB_like"/>
    <property type="match status" value="1"/>
</dbReference>
<dbReference type="PANTHER" id="PTHR43289">
    <property type="entry name" value="MITOGEN-ACTIVATED PROTEIN KINASE KINASE KINASE 20-RELATED"/>
    <property type="match status" value="1"/>
</dbReference>
<dbReference type="Proteomes" id="UP000034883">
    <property type="component" value="Chromosome"/>
</dbReference>
<dbReference type="Gene3D" id="1.10.510.10">
    <property type="entry name" value="Transferase(Phosphotransferase) domain 1"/>
    <property type="match status" value="1"/>
</dbReference>
<dbReference type="SUPFAM" id="SSF56112">
    <property type="entry name" value="Protein kinase-like (PK-like)"/>
    <property type="match status" value="1"/>
</dbReference>
<dbReference type="PANTHER" id="PTHR43289:SF6">
    <property type="entry name" value="SERINE_THREONINE-PROTEIN KINASE NEKL-3"/>
    <property type="match status" value="1"/>
</dbReference>
<feature type="transmembrane region" description="Helical" evidence="6">
    <location>
        <begin position="409"/>
        <end position="427"/>
    </location>
</feature>
<evidence type="ECO:0000259" key="7">
    <source>
        <dbReference type="PROSITE" id="PS50011"/>
    </source>
</evidence>
<dbReference type="InterPro" id="IPR011009">
    <property type="entry name" value="Kinase-like_dom_sf"/>
</dbReference>
<proteinExistence type="predicted"/>
<evidence type="ECO:0000313" key="9">
    <source>
        <dbReference type="Proteomes" id="UP000034883"/>
    </source>
</evidence>
<keyword evidence="4 5" id="KW-0067">ATP-binding</keyword>
<dbReference type="KEGG" id="samy:DB32_001344"/>
<evidence type="ECO:0000313" key="8">
    <source>
        <dbReference type="EMBL" id="AKF04195.1"/>
    </source>
</evidence>
<keyword evidence="6" id="KW-0472">Membrane</keyword>
<evidence type="ECO:0000256" key="6">
    <source>
        <dbReference type="SAM" id="Phobius"/>
    </source>
</evidence>
<feature type="transmembrane region" description="Helical" evidence="6">
    <location>
        <begin position="434"/>
        <end position="452"/>
    </location>
</feature>
<keyword evidence="3 8" id="KW-0418">Kinase</keyword>
<feature type="transmembrane region" description="Helical" evidence="6">
    <location>
        <begin position="387"/>
        <end position="403"/>
    </location>
</feature>
<keyword evidence="6" id="KW-0812">Transmembrane</keyword>
<evidence type="ECO:0000256" key="5">
    <source>
        <dbReference type="PROSITE-ProRule" id="PRU10141"/>
    </source>
</evidence>
<name>A0A0F6YFY7_9BACT</name>
<feature type="transmembrane region" description="Helical" evidence="6">
    <location>
        <begin position="483"/>
        <end position="507"/>
    </location>
</feature>
<accession>A0A0F6YFY7</accession>
<dbReference type="InterPro" id="IPR000719">
    <property type="entry name" value="Prot_kinase_dom"/>
</dbReference>
<keyword evidence="2 5" id="KW-0547">Nucleotide-binding</keyword>
<dbReference type="PROSITE" id="PS00107">
    <property type="entry name" value="PROTEIN_KINASE_ATP"/>
    <property type="match status" value="1"/>
</dbReference>
<dbReference type="GO" id="GO:0005524">
    <property type="term" value="F:ATP binding"/>
    <property type="evidence" value="ECO:0007669"/>
    <property type="project" value="UniProtKB-UniRule"/>
</dbReference>
<feature type="transmembrane region" description="Helical" evidence="6">
    <location>
        <begin position="527"/>
        <end position="547"/>
    </location>
</feature>
<dbReference type="PROSITE" id="PS50011">
    <property type="entry name" value="PROTEIN_KINASE_DOM"/>
    <property type="match status" value="1"/>
</dbReference>
<feature type="domain" description="Protein kinase" evidence="7">
    <location>
        <begin position="8"/>
        <end position="288"/>
    </location>
</feature>
<dbReference type="InterPro" id="IPR017441">
    <property type="entry name" value="Protein_kinase_ATP_BS"/>
</dbReference>
<protein>
    <submittedName>
        <fullName evidence="8">Serine/threonine-protein kinase PknB</fullName>
    </submittedName>
</protein>
<dbReference type="RefSeq" id="WP_169791361.1">
    <property type="nucleotide sequence ID" value="NZ_CP011125.1"/>
</dbReference>
<dbReference type="Pfam" id="PF00069">
    <property type="entry name" value="Pkinase"/>
    <property type="match status" value="1"/>
</dbReference>
<dbReference type="STRING" id="927083.DB32_001344"/>
<dbReference type="Gene3D" id="3.30.200.20">
    <property type="entry name" value="Phosphorylase Kinase, domain 1"/>
    <property type="match status" value="1"/>
</dbReference>
<feature type="transmembrane region" description="Helical" evidence="6">
    <location>
        <begin position="458"/>
        <end position="476"/>
    </location>
</feature>
<dbReference type="EMBL" id="CP011125">
    <property type="protein sequence ID" value="AKF04195.1"/>
    <property type="molecule type" value="Genomic_DNA"/>
</dbReference>
<keyword evidence="9" id="KW-1185">Reference proteome</keyword>
<dbReference type="SMART" id="SM00220">
    <property type="entry name" value="S_TKc"/>
    <property type="match status" value="1"/>
</dbReference>
<dbReference type="GO" id="GO:0004674">
    <property type="term" value="F:protein serine/threonine kinase activity"/>
    <property type="evidence" value="ECO:0007669"/>
    <property type="project" value="TreeGrafter"/>
</dbReference>
<evidence type="ECO:0000256" key="3">
    <source>
        <dbReference type="ARBA" id="ARBA00022777"/>
    </source>
</evidence>
<dbReference type="AlphaFoldDB" id="A0A0F6YFY7"/>
<dbReference type="InterPro" id="IPR008271">
    <property type="entry name" value="Ser/Thr_kinase_AS"/>
</dbReference>
<gene>
    <name evidence="8" type="ORF">DB32_001344</name>
</gene>
<feature type="binding site" evidence="5">
    <location>
        <position position="37"/>
    </location>
    <ligand>
        <name>ATP</name>
        <dbReference type="ChEBI" id="CHEBI:30616"/>
    </ligand>
</feature>